<protein>
    <submittedName>
        <fullName evidence="2">Nitroreductase</fullName>
    </submittedName>
</protein>
<dbReference type="PANTHER" id="PTHR43821:SF1">
    <property type="entry name" value="NAD(P)H NITROREDUCTASE YDJA-RELATED"/>
    <property type="match status" value="1"/>
</dbReference>
<reference evidence="2 3" key="1">
    <citation type="submission" date="2019-10" db="EMBL/GenBank/DDBJ databases">
        <title>Description of Paenibacillus terricola sp. nov.</title>
        <authorList>
            <person name="Carlier A."/>
            <person name="Qi S."/>
        </authorList>
    </citation>
    <scope>NUCLEOTIDE SEQUENCE [LARGE SCALE GENOMIC DNA]</scope>
    <source>
        <strain evidence="2 3">LMG 31459</strain>
    </source>
</reference>
<gene>
    <name evidence="2" type="ORF">GC101_15635</name>
</gene>
<name>A0ABX1YH77_9BACL</name>
<dbReference type="EMBL" id="WHOB01000042">
    <property type="protein sequence ID" value="NOU80302.1"/>
    <property type="molecule type" value="Genomic_DNA"/>
</dbReference>
<dbReference type="Proteomes" id="UP000596857">
    <property type="component" value="Unassembled WGS sequence"/>
</dbReference>
<dbReference type="InterPro" id="IPR029479">
    <property type="entry name" value="Nitroreductase"/>
</dbReference>
<feature type="domain" description="Nitroreductase" evidence="1">
    <location>
        <begin position="8"/>
        <end position="167"/>
    </location>
</feature>
<dbReference type="InterPro" id="IPR000415">
    <property type="entry name" value="Nitroreductase-like"/>
</dbReference>
<evidence type="ECO:0000313" key="3">
    <source>
        <dbReference type="Proteomes" id="UP000596857"/>
    </source>
</evidence>
<dbReference type="Gene3D" id="3.40.109.10">
    <property type="entry name" value="NADH Oxidase"/>
    <property type="match status" value="2"/>
</dbReference>
<accession>A0ABX1YH77</accession>
<organism evidence="2 3">
    <name type="scientific">Paenibacillus phytohabitans</name>
    <dbReference type="NCBI Taxonomy" id="2654978"/>
    <lineage>
        <taxon>Bacteria</taxon>
        <taxon>Bacillati</taxon>
        <taxon>Bacillota</taxon>
        <taxon>Bacilli</taxon>
        <taxon>Bacillales</taxon>
        <taxon>Paenibacillaceae</taxon>
        <taxon>Paenibacillus</taxon>
    </lineage>
</organism>
<dbReference type="PANTHER" id="PTHR43821">
    <property type="entry name" value="NAD(P)H NITROREDUCTASE YDJA-RELATED"/>
    <property type="match status" value="1"/>
</dbReference>
<evidence type="ECO:0000259" key="1">
    <source>
        <dbReference type="Pfam" id="PF00881"/>
    </source>
</evidence>
<keyword evidence="3" id="KW-1185">Reference proteome</keyword>
<dbReference type="InterPro" id="IPR052530">
    <property type="entry name" value="NAD(P)H_nitroreductase"/>
</dbReference>
<proteinExistence type="predicted"/>
<sequence>MMNVSQAIRERRTIRKFNAKPVEQEVIVALLNEAASLYEAEGTPHWRCLYFGTPESREELAESMIAKVKDSHLGKLLPARMTGFLKKQITATPAHIIFIAESAETQRQRDENYAAVCSIMQNVQLLGWEQGLGMLWYTDSMFCSGSFFEKMGLKEGERFAGMLEIGYFEKTPRARKRTPAEESWSIIGEDDRFHPDLNPVSPQSVLKLLNEAVWAPNDGMREPWRFIYVTGGQAARKLRSSGEEASTPFLMVVATEESDLHRQEEDYAAVCCLIQNFQLLAKSEPWNLRRLIPEWIYDTEQCSSFGIRPRERIVAVLELGGDKKVSNAVSAPVVVEQYSGGSGPGQ</sequence>
<dbReference type="Pfam" id="PF00881">
    <property type="entry name" value="Nitroreductase"/>
    <property type="match status" value="1"/>
</dbReference>
<dbReference type="SUPFAM" id="SSF55469">
    <property type="entry name" value="FMN-dependent nitroreductase-like"/>
    <property type="match status" value="2"/>
</dbReference>
<evidence type="ECO:0000313" key="2">
    <source>
        <dbReference type="EMBL" id="NOU80302.1"/>
    </source>
</evidence>
<dbReference type="RefSeq" id="WP_246354352.1">
    <property type="nucleotide sequence ID" value="NZ_WHOB01000042.1"/>
</dbReference>
<comment type="caution">
    <text evidence="2">The sequence shown here is derived from an EMBL/GenBank/DDBJ whole genome shotgun (WGS) entry which is preliminary data.</text>
</comment>